<proteinExistence type="predicted"/>
<feature type="compositionally biased region" description="Basic and acidic residues" evidence="1">
    <location>
        <begin position="116"/>
        <end position="132"/>
    </location>
</feature>
<comment type="caution">
    <text evidence="2">The sequence shown here is derived from an EMBL/GenBank/DDBJ whole genome shotgun (WGS) entry which is preliminary data.</text>
</comment>
<dbReference type="EMBL" id="BTGU01000034">
    <property type="protein sequence ID" value="GMN50432.1"/>
    <property type="molecule type" value="Genomic_DNA"/>
</dbReference>
<feature type="compositionally biased region" description="Pro residues" evidence="1">
    <location>
        <begin position="48"/>
        <end position="67"/>
    </location>
</feature>
<keyword evidence="3" id="KW-1185">Reference proteome</keyword>
<gene>
    <name evidence="2" type="ORF">TIFTF001_019599</name>
</gene>
<evidence type="ECO:0000313" key="3">
    <source>
        <dbReference type="Proteomes" id="UP001187192"/>
    </source>
</evidence>
<protein>
    <submittedName>
        <fullName evidence="2">Uncharacterized protein</fullName>
    </submittedName>
</protein>
<accession>A0AA88ABZ8</accession>
<evidence type="ECO:0000256" key="1">
    <source>
        <dbReference type="SAM" id="MobiDB-lite"/>
    </source>
</evidence>
<reference evidence="2" key="1">
    <citation type="submission" date="2023-07" db="EMBL/GenBank/DDBJ databases">
        <title>draft genome sequence of fig (Ficus carica).</title>
        <authorList>
            <person name="Takahashi T."/>
            <person name="Nishimura K."/>
        </authorList>
    </citation>
    <scope>NUCLEOTIDE SEQUENCE</scope>
</reference>
<name>A0AA88ABZ8_FICCA</name>
<feature type="non-terminal residue" evidence="2">
    <location>
        <position position="212"/>
    </location>
</feature>
<feature type="compositionally biased region" description="Pro residues" evidence="1">
    <location>
        <begin position="76"/>
        <end position="88"/>
    </location>
</feature>
<sequence length="212" mass="21841">MILPTQVFSDASDLSVGVGDPVPATPPLTPAPTVPLPGLRHTPKTSPAGPPTLPGSPPPSASPPPRLPLSLSSQPLAPPPPVAWRPPSHPHPRLPLSFSLFSHVRGGMGGPGLGWGRERERGERVERERGRPGEGGLGGGAGGRVRGWGPAGEGWMGVPEAGEWGRAGLGGGWGWGRGWRGRDWVAGVGEFAGANGKVTSAGEDLGWEESYK</sequence>
<feature type="compositionally biased region" description="Gly residues" evidence="1">
    <location>
        <begin position="133"/>
        <end position="145"/>
    </location>
</feature>
<feature type="region of interest" description="Disordered" evidence="1">
    <location>
        <begin position="111"/>
        <end position="145"/>
    </location>
</feature>
<dbReference type="AlphaFoldDB" id="A0AA88ABZ8"/>
<feature type="region of interest" description="Disordered" evidence="1">
    <location>
        <begin position="1"/>
        <end position="88"/>
    </location>
</feature>
<feature type="compositionally biased region" description="Pro residues" evidence="1">
    <location>
        <begin position="23"/>
        <end position="35"/>
    </location>
</feature>
<evidence type="ECO:0000313" key="2">
    <source>
        <dbReference type="EMBL" id="GMN50432.1"/>
    </source>
</evidence>
<organism evidence="2 3">
    <name type="scientific">Ficus carica</name>
    <name type="common">Common fig</name>
    <dbReference type="NCBI Taxonomy" id="3494"/>
    <lineage>
        <taxon>Eukaryota</taxon>
        <taxon>Viridiplantae</taxon>
        <taxon>Streptophyta</taxon>
        <taxon>Embryophyta</taxon>
        <taxon>Tracheophyta</taxon>
        <taxon>Spermatophyta</taxon>
        <taxon>Magnoliopsida</taxon>
        <taxon>eudicotyledons</taxon>
        <taxon>Gunneridae</taxon>
        <taxon>Pentapetalae</taxon>
        <taxon>rosids</taxon>
        <taxon>fabids</taxon>
        <taxon>Rosales</taxon>
        <taxon>Moraceae</taxon>
        <taxon>Ficeae</taxon>
        <taxon>Ficus</taxon>
    </lineage>
</organism>
<dbReference type="Proteomes" id="UP001187192">
    <property type="component" value="Unassembled WGS sequence"/>
</dbReference>